<reference evidence="1" key="2">
    <citation type="journal article" date="2015" name="Fish Shellfish Immunol.">
        <title>Early steps in the European eel (Anguilla anguilla)-Vibrio vulnificus interaction in the gills: Role of the RtxA13 toxin.</title>
        <authorList>
            <person name="Callol A."/>
            <person name="Pajuelo D."/>
            <person name="Ebbesson L."/>
            <person name="Teles M."/>
            <person name="MacKenzie S."/>
            <person name="Amaro C."/>
        </authorList>
    </citation>
    <scope>NUCLEOTIDE SEQUENCE</scope>
</reference>
<protein>
    <submittedName>
        <fullName evidence="1">Uncharacterized protein</fullName>
    </submittedName>
</protein>
<dbReference type="AlphaFoldDB" id="A0A0E9T9U0"/>
<evidence type="ECO:0000313" key="1">
    <source>
        <dbReference type="EMBL" id="JAH49503.1"/>
    </source>
</evidence>
<proteinExistence type="predicted"/>
<reference evidence="1" key="1">
    <citation type="submission" date="2014-11" db="EMBL/GenBank/DDBJ databases">
        <authorList>
            <person name="Amaro Gonzalez C."/>
        </authorList>
    </citation>
    <scope>NUCLEOTIDE SEQUENCE</scope>
</reference>
<name>A0A0E9T9U0_ANGAN</name>
<dbReference type="EMBL" id="GBXM01059074">
    <property type="protein sequence ID" value="JAH49503.1"/>
    <property type="molecule type" value="Transcribed_RNA"/>
</dbReference>
<dbReference type="PROSITE" id="PS51257">
    <property type="entry name" value="PROKAR_LIPOPROTEIN"/>
    <property type="match status" value="1"/>
</dbReference>
<sequence length="56" mass="6386">MTLSVRQCAQLVWGSAPVLLTCSCLHGHTHTNGVSAQYQRIYVYKTQKNVQNLYFK</sequence>
<organism evidence="1">
    <name type="scientific">Anguilla anguilla</name>
    <name type="common">European freshwater eel</name>
    <name type="synonym">Muraena anguilla</name>
    <dbReference type="NCBI Taxonomy" id="7936"/>
    <lineage>
        <taxon>Eukaryota</taxon>
        <taxon>Metazoa</taxon>
        <taxon>Chordata</taxon>
        <taxon>Craniata</taxon>
        <taxon>Vertebrata</taxon>
        <taxon>Euteleostomi</taxon>
        <taxon>Actinopterygii</taxon>
        <taxon>Neopterygii</taxon>
        <taxon>Teleostei</taxon>
        <taxon>Anguilliformes</taxon>
        <taxon>Anguillidae</taxon>
        <taxon>Anguilla</taxon>
    </lineage>
</organism>
<accession>A0A0E9T9U0</accession>